<evidence type="ECO:0000256" key="3">
    <source>
        <dbReference type="SAM" id="Phobius"/>
    </source>
</evidence>
<organism evidence="5 6">
    <name type="scientific">Brevibacterium jeotgali</name>
    <dbReference type="NCBI Taxonomy" id="1262550"/>
    <lineage>
        <taxon>Bacteria</taxon>
        <taxon>Bacillati</taxon>
        <taxon>Actinomycetota</taxon>
        <taxon>Actinomycetes</taxon>
        <taxon>Micrococcales</taxon>
        <taxon>Brevibacteriaceae</taxon>
        <taxon>Brevibacterium</taxon>
    </lineage>
</organism>
<dbReference type="EMBL" id="FXZM01000009">
    <property type="protein sequence ID" value="SMY12402.1"/>
    <property type="molecule type" value="Genomic_DNA"/>
</dbReference>
<evidence type="ECO:0000313" key="6">
    <source>
        <dbReference type="Proteomes" id="UP000234462"/>
    </source>
</evidence>
<feature type="transmembrane region" description="Helical" evidence="3">
    <location>
        <begin position="100"/>
        <end position="120"/>
    </location>
</feature>
<evidence type="ECO:0000259" key="4">
    <source>
        <dbReference type="Pfam" id="PF03816"/>
    </source>
</evidence>
<proteinExistence type="inferred from homology"/>
<keyword evidence="6" id="KW-1185">Reference proteome</keyword>
<reference evidence="6" key="1">
    <citation type="submission" date="2017-03" db="EMBL/GenBank/DDBJ databases">
        <authorList>
            <person name="Monnet C."/>
        </authorList>
    </citation>
    <scope>NUCLEOTIDE SEQUENCE [LARGE SCALE GENOMIC DNA]</scope>
    <source>
        <strain evidence="6">SJ5-8</strain>
    </source>
</reference>
<dbReference type="PANTHER" id="PTHR33392:SF6">
    <property type="entry name" value="POLYISOPRENYL-TEICHOIC ACID--PEPTIDOGLYCAN TEICHOIC ACID TRANSFERASE TAGU"/>
    <property type="match status" value="1"/>
</dbReference>
<dbReference type="AlphaFoldDB" id="A0A2H1L6A6"/>
<dbReference type="InterPro" id="IPR050922">
    <property type="entry name" value="LytR/CpsA/Psr_CW_biosynth"/>
</dbReference>
<dbReference type="Pfam" id="PF03816">
    <property type="entry name" value="LytR_cpsA_psr"/>
    <property type="match status" value="1"/>
</dbReference>
<accession>A0A2H1L6A6</accession>
<feature type="transmembrane region" description="Helical" evidence="3">
    <location>
        <begin position="67"/>
        <end position="88"/>
    </location>
</feature>
<evidence type="ECO:0000313" key="5">
    <source>
        <dbReference type="EMBL" id="SMY12402.1"/>
    </source>
</evidence>
<evidence type="ECO:0000256" key="2">
    <source>
        <dbReference type="SAM" id="MobiDB-lite"/>
    </source>
</evidence>
<keyword evidence="3" id="KW-0812">Transmembrane</keyword>
<evidence type="ECO:0000256" key="1">
    <source>
        <dbReference type="ARBA" id="ARBA00006068"/>
    </source>
</evidence>
<dbReference type="PANTHER" id="PTHR33392">
    <property type="entry name" value="POLYISOPRENYL-TEICHOIC ACID--PEPTIDOGLYCAN TEICHOIC ACID TRANSFERASE TAGU"/>
    <property type="match status" value="1"/>
</dbReference>
<feature type="compositionally biased region" description="Acidic residues" evidence="2">
    <location>
        <begin position="506"/>
        <end position="517"/>
    </location>
</feature>
<gene>
    <name evidence="5" type="ORF">BJEO58_01996</name>
</gene>
<comment type="similarity">
    <text evidence="1">Belongs to the LytR/CpsA/Psr (LCP) family.</text>
</comment>
<sequence length="526" mass="56938">MVVLSYVRSTPRRPVTEKRSLQYADPVREPRHLDAPRRDVRGWVLLAATMLMPGSVQSFFRTRGSRIPLVITLLTWLLLAVALIVVLIRRQFAFTLATNPFILTFLLALLVVAGVSWVLCLLDTVRRVRLHTLSPRARKRFLAAAAVAVLVVTGGTAYSSFMMNSQRELMSDLFAGGLGERPADGRYNILLLGSDAGEGRDGIRPDSITLVSVDAKTGGAVMIGLPRNMQNVPFTEDSPLAAVHPNGFDCGDECLLNAVYQQGEEHADEYPDDVTPGVEAMKEAVGGVTGLDVQYHAMIDLKGFESLIDAMGGISVVSEKRVPISSEVDPSTGQHGPVKKWIESGEHHFDGYHALWFARSREFSSDYERMVRQRCVQDAMVQQLDPSTLLLRFQDIAQAAPDVVSTDIPQVQVDRFVDLALKTRTAGTTSVDLTPPEVNPTRPDFADVRQLVADTVVESEQTAEEAEAAAETSVGPAATTVAALPTDATGATQEVSLWAAPVAGETGDEQDAEDSEADAAAICSVP</sequence>
<name>A0A2H1L6A6_9MICO</name>
<feature type="domain" description="Cell envelope-related transcriptional attenuator" evidence="4">
    <location>
        <begin position="204"/>
        <end position="384"/>
    </location>
</feature>
<dbReference type="Proteomes" id="UP000234462">
    <property type="component" value="Unassembled WGS sequence"/>
</dbReference>
<keyword evidence="3" id="KW-0472">Membrane</keyword>
<feature type="transmembrane region" description="Helical" evidence="3">
    <location>
        <begin position="141"/>
        <end position="161"/>
    </location>
</feature>
<dbReference type="Gene3D" id="3.40.630.190">
    <property type="entry name" value="LCP protein"/>
    <property type="match status" value="1"/>
</dbReference>
<protein>
    <submittedName>
        <fullName evidence="5">Transcriptional attenuator, LytR family</fullName>
    </submittedName>
</protein>
<dbReference type="InterPro" id="IPR004474">
    <property type="entry name" value="LytR_CpsA_psr"/>
</dbReference>
<feature type="region of interest" description="Disordered" evidence="2">
    <location>
        <begin position="501"/>
        <end position="526"/>
    </location>
</feature>
<keyword evidence="3" id="KW-1133">Transmembrane helix</keyword>